<dbReference type="Pfam" id="PF00132">
    <property type="entry name" value="Hexapep"/>
    <property type="match status" value="1"/>
</dbReference>
<reference evidence="5 6" key="1">
    <citation type="submission" date="2018-08" db="EMBL/GenBank/DDBJ databases">
        <title>A genome reference for cultivated species of the human gut microbiota.</title>
        <authorList>
            <person name="Zou Y."/>
            <person name="Xue W."/>
            <person name="Luo G."/>
        </authorList>
    </citation>
    <scope>NUCLEOTIDE SEQUENCE [LARGE SCALE GENOMIC DNA]</scope>
    <source>
        <strain evidence="5 6">AM40-30BH</strain>
    </source>
</reference>
<gene>
    <name evidence="5" type="ORF">DW888_19860</name>
</gene>
<dbReference type="PANTHER" id="PTHR43300">
    <property type="entry name" value="ACETYLTRANSFERASE"/>
    <property type="match status" value="1"/>
</dbReference>
<evidence type="ECO:0000256" key="4">
    <source>
        <dbReference type="ARBA" id="ARBA00023315"/>
    </source>
</evidence>
<dbReference type="CDD" id="cd03349">
    <property type="entry name" value="LbH_XAT"/>
    <property type="match status" value="1"/>
</dbReference>
<evidence type="ECO:0000313" key="5">
    <source>
        <dbReference type="EMBL" id="RHB29422.1"/>
    </source>
</evidence>
<dbReference type="InterPro" id="IPR001451">
    <property type="entry name" value="Hexapep"/>
</dbReference>
<evidence type="ECO:0000313" key="6">
    <source>
        <dbReference type="Proteomes" id="UP000284379"/>
    </source>
</evidence>
<evidence type="ECO:0000256" key="3">
    <source>
        <dbReference type="ARBA" id="ARBA00022737"/>
    </source>
</evidence>
<dbReference type="PROSITE" id="PS00101">
    <property type="entry name" value="HEXAPEP_TRANSFERASES"/>
    <property type="match status" value="1"/>
</dbReference>
<evidence type="ECO:0000256" key="2">
    <source>
        <dbReference type="ARBA" id="ARBA00022679"/>
    </source>
</evidence>
<accession>A0A413V748</accession>
<protein>
    <submittedName>
        <fullName evidence="5">Antibiotic acetyltransferase</fullName>
    </submittedName>
</protein>
<evidence type="ECO:0000256" key="1">
    <source>
        <dbReference type="ARBA" id="ARBA00007274"/>
    </source>
</evidence>
<keyword evidence="2 5" id="KW-0808">Transferase</keyword>
<proteinExistence type="inferred from homology"/>
<organism evidence="5 6">
    <name type="scientific">Bacteroides nordii</name>
    <dbReference type="NCBI Taxonomy" id="291645"/>
    <lineage>
        <taxon>Bacteria</taxon>
        <taxon>Pseudomonadati</taxon>
        <taxon>Bacteroidota</taxon>
        <taxon>Bacteroidia</taxon>
        <taxon>Bacteroidales</taxon>
        <taxon>Bacteroidaceae</taxon>
        <taxon>Bacteroides</taxon>
    </lineage>
</organism>
<keyword evidence="4" id="KW-0012">Acyltransferase</keyword>
<dbReference type="GO" id="GO:0016746">
    <property type="term" value="F:acyltransferase activity"/>
    <property type="evidence" value="ECO:0007669"/>
    <property type="project" value="UniProtKB-KW"/>
</dbReference>
<dbReference type="Proteomes" id="UP000284379">
    <property type="component" value="Unassembled WGS sequence"/>
</dbReference>
<dbReference type="Gene3D" id="2.160.10.10">
    <property type="entry name" value="Hexapeptide repeat proteins"/>
    <property type="match status" value="1"/>
</dbReference>
<keyword evidence="3" id="KW-0677">Repeat</keyword>
<dbReference type="PANTHER" id="PTHR43300:SF11">
    <property type="entry name" value="ACETYLTRANSFERASE RV3034C-RELATED"/>
    <property type="match status" value="1"/>
</dbReference>
<comment type="caution">
    <text evidence="5">The sequence shown here is derived from an EMBL/GenBank/DDBJ whole genome shotgun (WGS) entry which is preliminary data.</text>
</comment>
<dbReference type="AlphaFoldDB" id="A0A413V748"/>
<comment type="similarity">
    <text evidence="1">Belongs to the transferase hexapeptide repeat family.</text>
</comment>
<dbReference type="EMBL" id="QSGO01000032">
    <property type="protein sequence ID" value="RHB29422.1"/>
    <property type="molecule type" value="Genomic_DNA"/>
</dbReference>
<dbReference type="InterPro" id="IPR050179">
    <property type="entry name" value="Trans_hexapeptide_repeat"/>
</dbReference>
<dbReference type="SUPFAM" id="SSF51161">
    <property type="entry name" value="Trimeric LpxA-like enzymes"/>
    <property type="match status" value="1"/>
</dbReference>
<dbReference type="InterPro" id="IPR018357">
    <property type="entry name" value="Hexapep_transf_CS"/>
</dbReference>
<sequence>MHIQGNTTKIVMKLSYIYAKVVKKILRGKAVCSSQIDATTKVNSGCSITNCTIGRYNNIGYDNEICNTEIGSFCSFSDHVFIGGDEHPLEWVSTSPVFENVKHSGPSRKFASFDVLAGKRTFIGNDVWIAHNVSIKAGVTVGTGVAIGTGAVVTKDVPPYAVVAGCPAKVIKYRFDETTIAALLDSRWWELTDEQLDKVAQYIQEPDKFVEMVKRLKNNEI</sequence>
<name>A0A413V748_9BACE</name>
<dbReference type="InterPro" id="IPR011004">
    <property type="entry name" value="Trimer_LpxA-like_sf"/>
</dbReference>